<dbReference type="STRING" id="797114.C475_15633"/>
<comment type="caution">
    <text evidence="2">The sequence shown here is derived from an EMBL/GenBank/DDBJ whole genome shotgun (WGS) entry which is preliminary data.</text>
</comment>
<sequence>MSDRLDGSGEDQRPTGEANPVADVLRDTLAYARDRSYRGWDYGDGMSSRLLRAAPVDSKWLNIAVQELAKRPPVNIRPLLRVEQRRNYKGTALFAMANCNAAHLDLGGGDVDYAEEGHELAAWLVRNRSLGFSGFCGGHNHPIQHLDGRGHPNDPDVVSTSYAVKALLAAGELDPQFPAIAKTASAFVECDLDYRSVEGGAAIDYHLNHPDSSITINANALGARLLTDLHARFGRESDRRKAARILSYVADRQTDEGGWYYRDPPSDSHLSMDNHHNAFVLESFLRFREVVDTQRFDGTIDRALTFYRDVLFEESGAPNFDESNAYPRDVHAAANGVLVFTYAGDIEFAARIVDWTLDHLYCGDGRFYFRNHRFYTKRHVLMRWCVAWMAFALSEFLARLDDRADRTDRRLSGEE</sequence>
<dbReference type="Proteomes" id="UP000011626">
    <property type="component" value="Unassembled WGS sequence"/>
</dbReference>
<evidence type="ECO:0008006" key="4">
    <source>
        <dbReference type="Google" id="ProtNLM"/>
    </source>
</evidence>
<evidence type="ECO:0000313" key="2">
    <source>
        <dbReference type="EMBL" id="ELZ23716.1"/>
    </source>
</evidence>
<accession>M0CKE9</accession>
<name>M0CKE9_9EURY</name>
<dbReference type="RefSeq" id="WP_006884795.1">
    <property type="nucleotide sequence ID" value="NZ_AOIU01000033.1"/>
</dbReference>
<keyword evidence="3" id="KW-1185">Reference proteome</keyword>
<dbReference type="InterPro" id="IPR008930">
    <property type="entry name" value="Terpenoid_cyclase/PrenylTrfase"/>
</dbReference>
<dbReference type="eggNOG" id="arCOG06879">
    <property type="taxonomic scope" value="Archaea"/>
</dbReference>
<dbReference type="AlphaFoldDB" id="M0CKE9"/>
<reference evidence="2 3" key="1">
    <citation type="journal article" date="2014" name="PLoS Genet.">
        <title>Phylogenetically driven sequencing of extremely halophilic archaea reveals strategies for static and dynamic osmo-response.</title>
        <authorList>
            <person name="Becker E.A."/>
            <person name="Seitzer P.M."/>
            <person name="Tritt A."/>
            <person name="Larsen D."/>
            <person name="Krusor M."/>
            <person name="Yao A.I."/>
            <person name="Wu D."/>
            <person name="Madern D."/>
            <person name="Eisen J.A."/>
            <person name="Darling A.E."/>
            <person name="Facciotti M.T."/>
        </authorList>
    </citation>
    <scope>NUCLEOTIDE SEQUENCE [LARGE SCALE GENOMIC DNA]</scope>
    <source>
        <strain evidence="2 3">2-9-1</strain>
    </source>
</reference>
<dbReference type="EMBL" id="AOIU01000033">
    <property type="protein sequence ID" value="ELZ23716.1"/>
    <property type="molecule type" value="Genomic_DNA"/>
</dbReference>
<feature type="region of interest" description="Disordered" evidence="1">
    <location>
        <begin position="1"/>
        <end position="20"/>
    </location>
</feature>
<evidence type="ECO:0000313" key="3">
    <source>
        <dbReference type="Proteomes" id="UP000011626"/>
    </source>
</evidence>
<gene>
    <name evidence="2" type="ORF">C475_15633</name>
</gene>
<proteinExistence type="predicted"/>
<organism evidence="2 3">
    <name type="scientific">Halosimplex carlsbadense 2-9-1</name>
    <dbReference type="NCBI Taxonomy" id="797114"/>
    <lineage>
        <taxon>Archaea</taxon>
        <taxon>Methanobacteriati</taxon>
        <taxon>Methanobacteriota</taxon>
        <taxon>Stenosarchaea group</taxon>
        <taxon>Halobacteria</taxon>
        <taxon>Halobacteriales</taxon>
        <taxon>Haloarculaceae</taxon>
        <taxon>Halosimplex</taxon>
    </lineage>
</organism>
<evidence type="ECO:0000256" key="1">
    <source>
        <dbReference type="SAM" id="MobiDB-lite"/>
    </source>
</evidence>
<feature type="compositionally biased region" description="Basic and acidic residues" evidence="1">
    <location>
        <begin position="1"/>
        <end position="14"/>
    </location>
</feature>
<dbReference type="SUPFAM" id="SSF48239">
    <property type="entry name" value="Terpenoid cyclases/Protein prenyltransferases"/>
    <property type="match status" value="1"/>
</dbReference>
<protein>
    <recommendedName>
        <fullName evidence="4">Antibiotic ABC transporter permease</fullName>
    </recommendedName>
</protein>